<dbReference type="KEGG" id="pmaw:MACH26_23270"/>
<proteinExistence type="predicted"/>
<name>A0AA48HL75_9ALTE</name>
<keyword evidence="2" id="KW-1185">Reference proteome</keyword>
<evidence type="ECO:0000313" key="2">
    <source>
        <dbReference type="Proteomes" id="UP001333710"/>
    </source>
</evidence>
<reference evidence="1" key="1">
    <citation type="submission" date="2023-01" db="EMBL/GenBank/DDBJ databases">
        <title>Complete genome sequence of Planctobacterium marinum strain Dej080120_11.</title>
        <authorList>
            <person name="Ueki S."/>
            <person name="Maruyama F."/>
        </authorList>
    </citation>
    <scope>NUCLEOTIDE SEQUENCE</scope>
    <source>
        <strain evidence="1">Dej080120_11</strain>
    </source>
</reference>
<dbReference type="RefSeq" id="WP_338292805.1">
    <property type="nucleotide sequence ID" value="NZ_AP027272.1"/>
</dbReference>
<dbReference type="AlphaFoldDB" id="A0AA48HL75"/>
<dbReference type="Proteomes" id="UP001333710">
    <property type="component" value="Chromosome"/>
</dbReference>
<accession>A0AA48HL75</accession>
<evidence type="ECO:0008006" key="3">
    <source>
        <dbReference type="Google" id="ProtNLM"/>
    </source>
</evidence>
<gene>
    <name evidence="1" type="ORF">MACH26_23270</name>
</gene>
<organism evidence="1 2">
    <name type="scientific">Planctobacterium marinum</name>
    <dbReference type="NCBI Taxonomy" id="1631968"/>
    <lineage>
        <taxon>Bacteria</taxon>
        <taxon>Pseudomonadati</taxon>
        <taxon>Pseudomonadota</taxon>
        <taxon>Gammaproteobacteria</taxon>
        <taxon>Alteromonadales</taxon>
        <taxon>Alteromonadaceae</taxon>
        <taxon>Planctobacterium</taxon>
    </lineage>
</organism>
<evidence type="ECO:0000313" key="1">
    <source>
        <dbReference type="EMBL" id="BDX06806.1"/>
    </source>
</evidence>
<sequence>MKKLLLLSALVFYSAISHGEALKVRGLLQASYAISTDEEVSFLDAGTNILRFDDDSRLQLNQAVLDLSGDLTDFVSWHTVLNFTHTPETHAGPTQAYIKYKPIWSSKYRWQFRAGMFYPEMGFENPEMGWLSPFTYTNSAISSWIGEEVRTIGGEFKVTRPGRFHNRSPHTFALTGAVYKGNDPAGTLLAWRGWGLHDKQSIINERVFFADYPSIGPGQALEPQANWVEPYREIDGRWGYQVGLHWDYQRQSRLKYYYFNNNADETVLARGGQYAWHTIFHSLAWQYRFDKNWRLIMQGMHGRTAMGPGAVLVGFNSWYAMIAYRDKEHNAALRFEKFNTIDKDSLIPEDDNNGHGWGLTATYRYNLNSHWQLGSELVLSESWQASRAQFSATQPRLSQTQLTGVAQYRF</sequence>
<protein>
    <recommendedName>
        <fullName evidence="3">Porin</fullName>
    </recommendedName>
</protein>
<dbReference type="EMBL" id="AP027272">
    <property type="protein sequence ID" value="BDX06806.1"/>
    <property type="molecule type" value="Genomic_DNA"/>
</dbReference>
<dbReference type="SUPFAM" id="SSF56935">
    <property type="entry name" value="Porins"/>
    <property type="match status" value="1"/>
</dbReference>